<proteinExistence type="predicted"/>
<accession>A0AAE6X2F3</accession>
<keyword evidence="1" id="KW-0812">Transmembrane</keyword>
<keyword evidence="1" id="KW-0472">Membrane</keyword>
<gene>
    <name evidence="2" type="ORF">GTN30_06520</name>
</gene>
<organism evidence="2 3">
    <name type="scientific">Macrococcoides canis</name>
    <dbReference type="NCBI Taxonomy" id="1855823"/>
    <lineage>
        <taxon>Bacteria</taxon>
        <taxon>Bacillati</taxon>
        <taxon>Bacillota</taxon>
        <taxon>Bacilli</taxon>
        <taxon>Bacillales</taxon>
        <taxon>Staphylococcaceae</taxon>
        <taxon>Macrococcoides</taxon>
    </lineage>
</organism>
<dbReference type="Proteomes" id="UP000501122">
    <property type="component" value="Chromosome"/>
</dbReference>
<evidence type="ECO:0000313" key="2">
    <source>
        <dbReference type="EMBL" id="QIH78322.1"/>
    </source>
</evidence>
<evidence type="ECO:0000313" key="3">
    <source>
        <dbReference type="Proteomes" id="UP000501122"/>
    </source>
</evidence>
<dbReference type="EMBL" id="CP047363">
    <property type="protein sequence ID" value="QIH78322.1"/>
    <property type="molecule type" value="Genomic_DNA"/>
</dbReference>
<reference evidence="2" key="1">
    <citation type="journal article" date="2020" name="Antimicrob. Agents Chemother.">
        <title>The novel macrolide resistance genes mef(D), msr(F) and msr(H) are present on resistance islands in Macrococcus canis, Macrococcus caseolyticus and Staphylococcus aureus.</title>
        <authorList>
            <person name="Schwendener S."/>
            <person name="Dona V."/>
            <person name="Perreten V."/>
        </authorList>
    </citation>
    <scope>NUCLEOTIDE SEQUENCE</scope>
    <source>
        <strain evidence="2">Epi0076A</strain>
    </source>
</reference>
<sequence length="133" mass="15601">MTEYKKVIPLNKRTNYSKIKSNNDRKWAATSSNTLSYVSVGEGEMYDDFIRRPEFEEHKKHINTRFDSVEEKLRIIDAKLDKLPSKTELENILLKDKEVSRKESKNDKRQIITWLITITLGLLGLLAKVFGWI</sequence>
<dbReference type="AlphaFoldDB" id="A0AAE6X2F3"/>
<protein>
    <submittedName>
        <fullName evidence="2">Uncharacterized protein</fullName>
    </submittedName>
</protein>
<keyword evidence="1" id="KW-1133">Transmembrane helix</keyword>
<dbReference type="RefSeq" id="WP_164953444.1">
    <property type="nucleotide sequence ID" value="NZ_CP047363.1"/>
</dbReference>
<feature type="transmembrane region" description="Helical" evidence="1">
    <location>
        <begin position="111"/>
        <end position="130"/>
    </location>
</feature>
<name>A0AAE6X2F3_9STAP</name>
<evidence type="ECO:0000256" key="1">
    <source>
        <dbReference type="SAM" id="Phobius"/>
    </source>
</evidence>